<dbReference type="RefSeq" id="XP_007675002.1">
    <property type="nucleotide sequence ID" value="XM_007676812.1"/>
</dbReference>
<gene>
    <name evidence="1" type="ORF">BAUCODRAFT_421869</name>
</gene>
<sequence length="140" mass="15267">MKPVGLVGGASPRSIAACLAARSSAIAFISSAEPFRQARGNHQQTKMKLPRVSIASPETGDYLFTIGQQGLQESQQVLPMLSLPLRRQGEDSPLARLLNGVRLRPGLASSRATFRVPRLWPVRDGRLSARYAVRFSATLR</sequence>
<keyword evidence="2" id="KW-1185">Reference proteome</keyword>
<dbReference type="GeneID" id="19114167"/>
<organism evidence="1 2">
    <name type="scientific">Baudoinia panamericana (strain UAMH 10762)</name>
    <name type="common">Angels' share fungus</name>
    <name type="synonym">Baudoinia compniacensis (strain UAMH 10762)</name>
    <dbReference type="NCBI Taxonomy" id="717646"/>
    <lineage>
        <taxon>Eukaryota</taxon>
        <taxon>Fungi</taxon>
        <taxon>Dikarya</taxon>
        <taxon>Ascomycota</taxon>
        <taxon>Pezizomycotina</taxon>
        <taxon>Dothideomycetes</taxon>
        <taxon>Dothideomycetidae</taxon>
        <taxon>Mycosphaerellales</taxon>
        <taxon>Teratosphaeriaceae</taxon>
        <taxon>Baudoinia</taxon>
    </lineage>
</organism>
<dbReference type="AlphaFoldDB" id="M2N2Z5"/>
<dbReference type="KEGG" id="bcom:BAUCODRAFT_421869"/>
<dbReference type="HOGENOM" id="CLU_1834795_0_0_1"/>
<protein>
    <submittedName>
        <fullName evidence="1">Uncharacterized protein</fullName>
    </submittedName>
</protein>
<name>M2N2Z5_BAUPA</name>
<dbReference type="EMBL" id="KB445553">
    <property type="protein sequence ID" value="EMC98328.1"/>
    <property type="molecule type" value="Genomic_DNA"/>
</dbReference>
<evidence type="ECO:0000313" key="2">
    <source>
        <dbReference type="Proteomes" id="UP000011761"/>
    </source>
</evidence>
<dbReference type="Proteomes" id="UP000011761">
    <property type="component" value="Unassembled WGS sequence"/>
</dbReference>
<evidence type="ECO:0000313" key="1">
    <source>
        <dbReference type="EMBL" id="EMC98328.1"/>
    </source>
</evidence>
<proteinExistence type="predicted"/>
<reference evidence="1 2" key="1">
    <citation type="journal article" date="2012" name="PLoS Pathog.">
        <title>Diverse lifestyles and strategies of plant pathogenesis encoded in the genomes of eighteen Dothideomycetes fungi.</title>
        <authorList>
            <person name="Ohm R.A."/>
            <person name="Feau N."/>
            <person name="Henrissat B."/>
            <person name="Schoch C.L."/>
            <person name="Horwitz B.A."/>
            <person name="Barry K.W."/>
            <person name="Condon B.J."/>
            <person name="Copeland A.C."/>
            <person name="Dhillon B."/>
            <person name="Glaser F."/>
            <person name="Hesse C.N."/>
            <person name="Kosti I."/>
            <person name="LaButti K."/>
            <person name="Lindquist E.A."/>
            <person name="Lucas S."/>
            <person name="Salamov A.A."/>
            <person name="Bradshaw R.E."/>
            <person name="Ciuffetti L."/>
            <person name="Hamelin R.C."/>
            <person name="Kema G.H.J."/>
            <person name="Lawrence C."/>
            <person name="Scott J.A."/>
            <person name="Spatafora J.W."/>
            <person name="Turgeon B.G."/>
            <person name="de Wit P.J.G.M."/>
            <person name="Zhong S."/>
            <person name="Goodwin S.B."/>
            <person name="Grigoriev I.V."/>
        </authorList>
    </citation>
    <scope>NUCLEOTIDE SEQUENCE [LARGE SCALE GENOMIC DNA]</scope>
    <source>
        <strain evidence="1 2">UAMH 10762</strain>
    </source>
</reference>
<accession>M2N2Z5</accession>